<keyword evidence="3" id="KW-1185">Reference proteome</keyword>
<dbReference type="KEGG" id="ahel:Q31a_08180"/>
<dbReference type="Proteomes" id="UP000318017">
    <property type="component" value="Chromosome"/>
</dbReference>
<dbReference type="RefSeq" id="WP_231691052.1">
    <property type="nucleotide sequence ID" value="NZ_CP036298.1"/>
</dbReference>
<organism evidence="2 3">
    <name type="scientific">Aureliella helgolandensis</name>
    <dbReference type="NCBI Taxonomy" id="2527968"/>
    <lineage>
        <taxon>Bacteria</taxon>
        <taxon>Pseudomonadati</taxon>
        <taxon>Planctomycetota</taxon>
        <taxon>Planctomycetia</taxon>
        <taxon>Pirellulales</taxon>
        <taxon>Pirellulaceae</taxon>
        <taxon>Aureliella</taxon>
    </lineage>
</organism>
<evidence type="ECO:0000313" key="3">
    <source>
        <dbReference type="Proteomes" id="UP000318017"/>
    </source>
</evidence>
<dbReference type="InterPro" id="IPR000917">
    <property type="entry name" value="Sulfatase_N"/>
</dbReference>
<dbReference type="EMBL" id="CP036298">
    <property type="protein sequence ID" value="QDV22532.1"/>
    <property type="molecule type" value="Genomic_DNA"/>
</dbReference>
<proteinExistence type="predicted"/>
<dbReference type="EC" id="3.1.6.1" evidence="2"/>
<keyword evidence="2" id="KW-0378">Hydrolase</keyword>
<dbReference type="CDD" id="cd16145">
    <property type="entry name" value="ARS_like"/>
    <property type="match status" value="1"/>
</dbReference>
<name>A0A518G1R0_9BACT</name>
<gene>
    <name evidence="2" type="primary">atsA_14</name>
    <name evidence="2" type="ORF">Q31a_08180</name>
</gene>
<evidence type="ECO:0000313" key="2">
    <source>
        <dbReference type="EMBL" id="QDV22532.1"/>
    </source>
</evidence>
<dbReference type="Gene3D" id="3.30.1120.10">
    <property type="match status" value="1"/>
</dbReference>
<sequence length="470" mass="52251">MVRCSWLARLNRGRIVAVGMAWGLLLLTTSLVNAQVVPSQTTDASATPNLIYIMVDDLGYGDLGCFGQTEIKTPNLDRMASEGMKLTSYYAGCTVCRPSRLSLWTGKHMGHTPIDSNAAYVFRPEDVTVAELLQQSGYATGGVGKWAMGGIETTGHPNRNGFDFWMGYLDQGDAHNYYPTHLWKNDQKIPLAGNVIGDYAEGRGRVASQRTTYSHDVMTEQAFEFVRRHAHDPFLLHVHWTIPHANNEGGRVTGNGMEVPTYGIYAQKDWPDVEKGQAAMITRMDADVGRLLGLLRELGIADHTLVIFTSDNGPHHEGGHNHEYFDANGPLRGYKRDLYDGGIRAPTIAWWPDHVQAGSVNDIPLAAYDWLPTACQFAGVTPPEQIDGISYLPTLLGMPQPAHDYLFWSYEDKRAVRQGKWKALIPGKGKPLELYDLQVDIGEQHDLAADFPEVVRRMQDIIAEAYVPKK</sequence>
<reference evidence="2 3" key="1">
    <citation type="submission" date="2019-02" db="EMBL/GenBank/DDBJ databases">
        <title>Deep-cultivation of Planctomycetes and their phenomic and genomic characterization uncovers novel biology.</title>
        <authorList>
            <person name="Wiegand S."/>
            <person name="Jogler M."/>
            <person name="Boedeker C."/>
            <person name="Pinto D."/>
            <person name="Vollmers J."/>
            <person name="Rivas-Marin E."/>
            <person name="Kohn T."/>
            <person name="Peeters S.H."/>
            <person name="Heuer A."/>
            <person name="Rast P."/>
            <person name="Oberbeckmann S."/>
            <person name="Bunk B."/>
            <person name="Jeske O."/>
            <person name="Meyerdierks A."/>
            <person name="Storesund J.E."/>
            <person name="Kallscheuer N."/>
            <person name="Luecker S."/>
            <person name="Lage O.M."/>
            <person name="Pohl T."/>
            <person name="Merkel B.J."/>
            <person name="Hornburger P."/>
            <person name="Mueller R.-W."/>
            <person name="Bruemmer F."/>
            <person name="Labrenz M."/>
            <person name="Spormann A.M."/>
            <person name="Op den Camp H."/>
            <person name="Overmann J."/>
            <person name="Amann R."/>
            <person name="Jetten M.S.M."/>
            <person name="Mascher T."/>
            <person name="Medema M.H."/>
            <person name="Devos D.P."/>
            <person name="Kaster A.-K."/>
            <person name="Ovreas L."/>
            <person name="Rohde M."/>
            <person name="Galperin M.Y."/>
            <person name="Jogler C."/>
        </authorList>
    </citation>
    <scope>NUCLEOTIDE SEQUENCE [LARGE SCALE GENOMIC DNA]</scope>
    <source>
        <strain evidence="2 3">Q31a</strain>
    </source>
</reference>
<accession>A0A518G1R0</accession>
<dbReference type="GO" id="GO:0004065">
    <property type="term" value="F:arylsulfatase activity"/>
    <property type="evidence" value="ECO:0007669"/>
    <property type="project" value="UniProtKB-EC"/>
</dbReference>
<dbReference type="InterPro" id="IPR017850">
    <property type="entry name" value="Alkaline_phosphatase_core_sf"/>
</dbReference>
<evidence type="ECO:0000259" key="1">
    <source>
        <dbReference type="Pfam" id="PF00884"/>
    </source>
</evidence>
<dbReference type="SUPFAM" id="SSF53649">
    <property type="entry name" value="Alkaline phosphatase-like"/>
    <property type="match status" value="1"/>
</dbReference>
<feature type="domain" description="Sulfatase N-terminal" evidence="1">
    <location>
        <begin position="48"/>
        <end position="380"/>
    </location>
</feature>
<dbReference type="AlphaFoldDB" id="A0A518G1R0"/>
<dbReference type="PANTHER" id="PTHR43751:SF3">
    <property type="entry name" value="SULFATASE N-TERMINAL DOMAIN-CONTAINING PROTEIN"/>
    <property type="match status" value="1"/>
</dbReference>
<dbReference type="InterPro" id="IPR052701">
    <property type="entry name" value="GAG_Ulvan_Degrading_Sulfatases"/>
</dbReference>
<protein>
    <submittedName>
        <fullName evidence="2">Arylsulfatase</fullName>
        <ecNumber evidence="2">3.1.6.1</ecNumber>
    </submittedName>
</protein>
<dbReference type="PANTHER" id="PTHR43751">
    <property type="entry name" value="SULFATASE"/>
    <property type="match status" value="1"/>
</dbReference>
<dbReference type="Gene3D" id="3.40.720.10">
    <property type="entry name" value="Alkaline Phosphatase, subunit A"/>
    <property type="match status" value="1"/>
</dbReference>
<dbReference type="Pfam" id="PF00884">
    <property type="entry name" value="Sulfatase"/>
    <property type="match status" value="1"/>
</dbReference>